<dbReference type="EMBL" id="CM027688">
    <property type="protein sequence ID" value="KAG0519387.1"/>
    <property type="molecule type" value="Genomic_DNA"/>
</dbReference>
<feature type="chain" id="PRO_5036735310" description="Secreted protein" evidence="2">
    <location>
        <begin position="22"/>
        <end position="94"/>
    </location>
</feature>
<comment type="caution">
    <text evidence="3">The sequence shown here is derived from an EMBL/GenBank/DDBJ whole genome shotgun (WGS) entry which is preliminary data.</text>
</comment>
<feature type="transmembrane region" description="Helical" evidence="1">
    <location>
        <begin position="42"/>
        <end position="59"/>
    </location>
</feature>
<keyword evidence="1" id="KW-0812">Transmembrane</keyword>
<organism evidence="3 4">
    <name type="scientific">Sorghum bicolor</name>
    <name type="common">Sorghum</name>
    <name type="synonym">Sorghum vulgare</name>
    <dbReference type="NCBI Taxonomy" id="4558"/>
    <lineage>
        <taxon>Eukaryota</taxon>
        <taxon>Viridiplantae</taxon>
        <taxon>Streptophyta</taxon>
        <taxon>Embryophyta</taxon>
        <taxon>Tracheophyta</taxon>
        <taxon>Spermatophyta</taxon>
        <taxon>Magnoliopsida</taxon>
        <taxon>Liliopsida</taxon>
        <taxon>Poales</taxon>
        <taxon>Poaceae</taxon>
        <taxon>PACMAD clade</taxon>
        <taxon>Panicoideae</taxon>
        <taxon>Andropogonodae</taxon>
        <taxon>Andropogoneae</taxon>
        <taxon>Sorghinae</taxon>
        <taxon>Sorghum</taxon>
    </lineage>
</organism>
<keyword evidence="1" id="KW-0472">Membrane</keyword>
<protein>
    <recommendedName>
        <fullName evidence="5">Secreted protein</fullName>
    </recommendedName>
</protein>
<evidence type="ECO:0000256" key="1">
    <source>
        <dbReference type="SAM" id="Phobius"/>
    </source>
</evidence>
<reference evidence="3" key="1">
    <citation type="journal article" date="2019" name="BMC Genomics">
        <title>A new reference genome for Sorghum bicolor reveals high levels of sequence similarity between sweet and grain genotypes: implications for the genetics of sugar metabolism.</title>
        <authorList>
            <person name="Cooper E.A."/>
            <person name="Brenton Z.W."/>
            <person name="Flinn B.S."/>
            <person name="Jenkins J."/>
            <person name="Shu S."/>
            <person name="Flowers D."/>
            <person name="Luo F."/>
            <person name="Wang Y."/>
            <person name="Xia P."/>
            <person name="Barry K."/>
            <person name="Daum C."/>
            <person name="Lipzen A."/>
            <person name="Yoshinaga Y."/>
            <person name="Schmutz J."/>
            <person name="Saski C."/>
            <person name="Vermerris W."/>
            <person name="Kresovich S."/>
        </authorList>
    </citation>
    <scope>NUCLEOTIDE SEQUENCE</scope>
</reference>
<gene>
    <name evidence="3" type="ORF">BDA96_09G259800</name>
</gene>
<sequence length="94" mass="9995">MPRSYTCWLLAVAASIDRSLCSAPMPAGAAHAAQHDRWIIRGVLAFGGGGGVAVILGSTRRSAKMATTPAPRTQWSYKEGPEANTRIDSSAIYY</sequence>
<accession>A0A921U5C7</accession>
<reference evidence="3" key="2">
    <citation type="submission" date="2020-10" db="EMBL/GenBank/DDBJ databases">
        <authorList>
            <person name="Cooper E.A."/>
            <person name="Brenton Z.W."/>
            <person name="Flinn B.S."/>
            <person name="Jenkins J."/>
            <person name="Shu S."/>
            <person name="Flowers D."/>
            <person name="Luo F."/>
            <person name="Wang Y."/>
            <person name="Xia P."/>
            <person name="Barry K."/>
            <person name="Daum C."/>
            <person name="Lipzen A."/>
            <person name="Yoshinaga Y."/>
            <person name="Schmutz J."/>
            <person name="Saski C."/>
            <person name="Vermerris W."/>
            <person name="Kresovich S."/>
        </authorList>
    </citation>
    <scope>NUCLEOTIDE SEQUENCE</scope>
</reference>
<evidence type="ECO:0000256" key="2">
    <source>
        <dbReference type="SAM" id="SignalP"/>
    </source>
</evidence>
<dbReference type="AlphaFoldDB" id="A0A921U5C7"/>
<name>A0A921U5C7_SORBI</name>
<keyword evidence="1" id="KW-1133">Transmembrane helix</keyword>
<feature type="signal peptide" evidence="2">
    <location>
        <begin position="1"/>
        <end position="21"/>
    </location>
</feature>
<evidence type="ECO:0000313" key="3">
    <source>
        <dbReference type="EMBL" id="KAG0519387.1"/>
    </source>
</evidence>
<evidence type="ECO:0000313" key="4">
    <source>
        <dbReference type="Proteomes" id="UP000807115"/>
    </source>
</evidence>
<dbReference type="Proteomes" id="UP000807115">
    <property type="component" value="Chromosome 9"/>
</dbReference>
<proteinExistence type="predicted"/>
<evidence type="ECO:0008006" key="5">
    <source>
        <dbReference type="Google" id="ProtNLM"/>
    </source>
</evidence>
<keyword evidence="2" id="KW-0732">Signal</keyword>